<dbReference type="RefSeq" id="XP_056689695.1">
    <property type="nucleotide sequence ID" value="XM_056833717.1"/>
</dbReference>
<dbReference type="InterPro" id="IPR036869">
    <property type="entry name" value="J_dom_sf"/>
</dbReference>
<dbReference type="RefSeq" id="XP_056689694.1">
    <property type="nucleotide sequence ID" value="XM_056833716.1"/>
</dbReference>
<gene>
    <name evidence="3 4 5" type="primary">LOC110778858</name>
</gene>
<reference evidence="2" key="1">
    <citation type="journal article" date="2021" name="Nat. Commun.">
        <title>Genomic analyses provide insights into spinach domestication and the genetic basis of agronomic traits.</title>
        <authorList>
            <person name="Cai X."/>
            <person name="Sun X."/>
            <person name="Xu C."/>
            <person name="Sun H."/>
            <person name="Wang X."/>
            <person name="Ge C."/>
            <person name="Zhang Z."/>
            <person name="Wang Q."/>
            <person name="Fei Z."/>
            <person name="Jiao C."/>
            <person name="Wang Q."/>
        </authorList>
    </citation>
    <scope>NUCLEOTIDE SEQUENCE [LARGE SCALE GENOMIC DNA]</scope>
    <source>
        <strain evidence="2">cv. Varoflay</strain>
    </source>
</reference>
<evidence type="ECO:0000313" key="5">
    <source>
        <dbReference type="RefSeq" id="XP_056689695.1"/>
    </source>
</evidence>
<organism evidence="2 3">
    <name type="scientific">Spinacia oleracea</name>
    <name type="common">Spinach</name>
    <dbReference type="NCBI Taxonomy" id="3562"/>
    <lineage>
        <taxon>Eukaryota</taxon>
        <taxon>Viridiplantae</taxon>
        <taxon>Streptophyta</taxon>
        <taxon>Embryophyta</taxon>
        <taxon>Tracheophyta</taxon>
        <taxon>Spermatophyta</taxon>
        <taxon>Magnoliopsida</taxon>
        <taxon>eudicotyledons</taxon>
        <taxon>Gunneridae</taxon>
        <taxon>Pentapetalae</taxon>
        <taxon>Caryophyllales</taxon>
        <taxon>Chenopodiaceae</taxon>
        <taxon>Chenopodioideae</taxon>
        <taxon>Anserineae</taxon>
        <taxon>Spinacia</taxon>
    </lineage>
</organism>
<proteinExistence type="predicted"/>
<name>A0A9R0HY21_SPIOL</name>
<dbReference type="GeneID" id="110778858"/>
<accession>A0A9R0HY21</accession>
<dbReference type="Proteomes" id="UP000813463">
    <property type="component" value="Chromosome 6"/>
</dbReference>
<evidence type="ECO:0000313" key="4">
    <source>
        <dbReference type="RefSeq" id="XP_056689694.1"/>
    </source>
</evidence>
<sequence length="689" mass="78347">MDGEKCSALEKIEAAKKMAANKDYAGARAKLLEAHYQFPGLKIVGQMITVCDILCTSELSLDGETDWYWVLQLSPQTNNTQIRLKYNKLVSLLEGIKDEFPGSITALKLVHDAYIVLSNPCKTWIFNSKRLTSRDACESFISTVSSLGDMSLSQEHDSSLVCESSASKDANAAEGLVGVDETSFTPIIIDDSDDDNQRNKGITSTELNFVSSSFKLEVTQTTDNNVANFNLSNVRATTSHLSDEHNSINFDGTMKAVSFEAGQIWAAYDNEKFPRRYARINSISESPFQINVTWLRPVPQNENERKWCEVNLPVVCGLFNLYEDEICLVESVFSHVVSCTASPTYDEFEIIPQEDEVWAVYKDWRPFDWLHNPESKKGCRLQIVRILEGYSEQEGMLVVPLVKVDGLHNIYKRENEVGQERYFKIPREFLYRFSHQLQTRDLEGGKLIGVFGDINSSTSQRPVSIVDSSLKLEWIANDFAESQVWAVYDDSDQMPRQYALVNKVYETGAIEVTFLEPHPNPMDNEEISWIEEKLPVGCGIFKIGSRIGIIPFSKFSHLVDCDRTAKNMFYRIYPKRGEIWAMYRNWNRKWRQRDFGEYHCRIVEITSDFAESSGLHTASLEEVPGYKTFFQKQLCDGFALNRVVPRSEMLSFSHRIEAFVVPGIEAHGIPECSWHLEPDALPPLVSNAA</sequence>
<evidence type="ECO:0000313" key="2">
    <source>
        <dbReference type="Proteomes" id="UP000813463"/>
    </source>
</evidence>
<dbReference type="AlphaFoldDB" id="A0A9R0HY21"/>
<reference evidence="3 4" key="2">
    <citation type="submission" date="2025-05" db="UniProtKB">
        <authorList>
            <consortium name="RefSeq"/>
        </authorList>
    </citation>
    <scope>IDENTIFICATION</scope>
    <source>
        <tissue evidence="3 4">Leaf</tissue>
    </source>
</reference>
<dbReference type="SUPFAM" id="SSF46565">
    <property type="entry name" value="Chaperone J-domain"/>
    <property type="match status" value="1"/>
</dbReference>
<evidence type="ECO:0000313" key="3">
    <source>
        <dbReference type="RefSeq" id="XP_021839092.2"/>
    </source>
</evidence>
<protein>
    <recommendedName>
        <fullName evidence="1">DUF3444 domain-containing protein</fullName>
    </recommendedName>
</protein>
<feature type="domain" description="DUF3444" evidence="1">
    <location>
        <begin position="244"/>
        <end position="444"/>
    </location>
</feature>
<dbReference type="PANTHER" id="PTHR47374">
    <property type="entry name" value="ENDOSOME ANTIGEN-LIKE PROTEIN, PUTATIVE (DUF3444)-RELATED"/>
    <property type="match status" value="1"/>
</dbReference>
<dbReference type="InterPro" id="IPR024593">
    <property type="entry name" value="DUF3444"/>
</dbReference>
<dbReference type="Pfam" id="PF11926">
    <property type="entry name" value="DUF3444"/>
    <property type="match status" value="2"/>
</dbReference>
<keyword evidence="2" id="KW-1185">Reference proteome</keyword>
<dbReference type="PANTHER" id="PTHR47374:SF2">
    <property type="entry name" value="OS01G0927400 PROTEIN"/>
    <property type="match status" value="1"/>
</dbReference>
<feature type="domain" description="DUF3444" evidence="1">
    <location>
        <begin position="477"/>
        <end position="663"/>
    </location>
</feature>
<evidence type="ECO:0000259" key="1">
    <source>
        <dbReference type="Pfam" id="PF11926"/>
    </source>
</evidence>
<dbReference type="RefSeq" id="XP_021839092.2">
    <property type="nucleotide sequence ID" value="XM_021983400.2"/>
</dbReference>
<dbReference type="KEGG" id="soe:110778858"/>